<keyword evidence="1" id="KW-0732">Signal</keyword>
<feature type="domain" description="Secretion system C-terminal sorting" evidence="2">
    <location>
        <begin position="846"/>
        <end position="918"/>
    </location>
</feature>
<feature type="domain" description="Pel9A-like right handed beta-helix region" evidence="3">
    <location>
        <begin position="36"/>
        <end position="81"/>
    </location>
</feature>
<comment type="caution">
    <text evidence="4">The sequence shown here is derived from an EMBL/GenBank/DDBJ whole genome shotgun (WGS) entry which is preliminary data.</text>
</comment>
<dbReference type="SUPFAM" id="SSF51126">
    <property type="entry name" value="Pectin lyase-like"/>
    <property type="match status" value="1"/>
</dbReference>
<dbReference type="InterPro" id="IPR006626">
    <property type="entry name" value="PbH1"/>
</dbReference>
<name>A0A162X3N5_9FLAO</name>
<evidence type="ECO:0000256" key="1">
    <source>
        <dbReference type="ARBA" id="ARBA00022729"/>
    </source>
</evidence>
<dbReference type="SUPFAM" id="SSF103647">
    <property type="entry name" value="TSP type-3 repeat"/>
    <property type="match status" value="1"/>
</dbReference>
<evidence type="ECO:0000259" key="3">
    <source>
        <dbReference type="Pfam" id="PF22842"/>
    </source>
</evidence>
<evidence type="ECO:0000313" key="4">
    <source>
        <dbReference type="EMBL" id="KZS38403.1"/>
    </source>
</evidence>
<dbReference type="Pfam" id="PF22842">
    <property type="entry name" value="Pel9A-like_beta_helix"/>
    <property type="match status" value="1"/>
</dbReference>
<dbReference type="OrthoDB" id="9763537at2"/>
<dbReference type="Gene3D" id="2.160.20.10">
    <property type="entry name" value="Single-stranded right-handed beta-helix, Pectin lyase-like"/>
    <property type="match status" value="2"/>
</dbReference>
<dbReference type="InterPro" id="IPR026444">
    <property type="entry name" value="Secre_tail"/>
</dbReference>
<dbReference type="NCBIfam" id="TIGR04183">
    <property type="entry name" value="Por_Secre_tail"/>
    <property type="match status" value="1"/>
</dbReference>
<dbReference type="InterPro" id="IPR012334">
    <property type="entry name" value="Pectin_lyas_fold"/>
</dbReference>
<gene>
    <name evidence="4" type="ORF">AWE51_17760</name>
</gene>
<evidence type="ECO:0008006" key="6">
    <source>
        <dbReference type="Google" id="ProtNLM"/>
    </source>
</evidence>
<dbReference type="Proteomes" id="UP000076715">
    <property type="component" value="Unassembled WGS sequence"/>
</dbReference>
<dbReference type="PANTHER" id="PTHR36453">
    <property type="entry name" value="SECRETED PROTEIN-RELATED"/>
    <property type="match status" value="1"/>
</dbReference>
<dbReference type="EMBL" id="LQRT01000058">
    <property type="protein sequence ID" value="KZS38403.1"/>
    <property type="molecule type" value="Genomic_DNA"/>
</dbReference>
<accession>A0A162X3N5</accession>
<dbReference type="GO" id="GO:0005509">
    <property type="term" value="F:calcium ion binding"/>
    <property type="evidence" value="ECO:0007669"/>
    <property type="project" value="InterPro"/>
</dbReference>
<dbReference type="InterPro" id="IPR053868">
    <property type="entry name" value="Pel9A-like_beta_helix"/>
</dbReference>
<dbReference type="SMART" id="SM00710">
    <property type="entry name" value="PbH1"/>
    <property type="match status" value="4"/>
</dbReference>
<dbReference type="AlphaFoldDB" id="A0A162X3N5"/>
<organism evidence="4 5">
    <name type="scientific">Aquimarina aggregata</name>
    <dbReference type="NCBI Taxonomy" id="1642818"/>
    <lineage>
        <taxon>Bacteria</taxon>
        <taxon>Pseudomonadati</taxon>
        <taxon>Bacteroidota</taxon>
        <taxon>Flavobacteriia</taxon>
        <taxon>Flavobacteriales</taxon>
        <taxon>Flavobacteriaceae</taxon>
        <taxon>Aquimarina</taxon>
    </lineage>
</organism>
<dbReference type="Pfam" id="PF18962">
    <property type="entry name" value="Por_Secre_tail"/>
    <property type="match status" value="1"/>
</dbReference>
<dbReference type="STRING" id="1642818.AWE51_17760"/>
<sequence length="921" mass="101228">MFIKNMLNLLKIITMKLPQKTLLLLSAVLLSFTSVAKEIYVSKTGDDSNAGTKENPFETIGKAASVAVAGDVIFIRQGTYEETLRPANSGTAGNPIVFRSYPGEKVIITAMEALSGWVNDSGAVYKTTIGFNSLGQENFVLHDDTALDLARWPNNIDGLPFTLDSKRNDGGSDGSDATFNGGNGFLTSTEIPNIDWTGGSLFFYGDRPGSGWLAWKEFITSSSGGRVNFNITKNNGLKWIYTFHPPADEGDFYLEGVKGALDYQNEWWYDSTTKELFVQLPGGVAPADGSVKMRRRRLAIDLNGRSYIEVRDLAVLGGAIELRTNSNNNKLYRVSSFYGYHTQGIFSGFSTGKASVEVNGTRNVIEQCEIAFGAATGMRLGGTFNELKNNYIHDFGYLASYDAPLIARGGSDYKILNNTIFNGGRDAINYNGQRCEIAFNDVSRSNLLADDCGLFYTVGNQSGNEIHHNWFHDAEGRGKLKKAAGVYLDNDPKGFSVHHNVIWNTEWTGVQMNWDAVDIDIFNNTFYNNKSGEMGAWHKAGTAFSNVKVWNNLGDNGTWEPQSDKQNNLVVASGTYANSSDGDFRLNSGSAPIDQGREITGITDGFAGANPDIGAYEFGGTDWTAGIDWDPKKGPTGQGCYGLPGETCEVTPVDDSDKDGVSDANDLCPDTPIGDTVDVNGCTIFTLPTDNFKVLSTGESCKNSDNGSISIEATANYTYTATIQENNMTSDFTDNITFDNLSQGEYTVCVTIGTQPEYKQCFSIVINEPEDLAVFSRVDSSKREISLDLKGGELYRIVLNDEIIMTDRNEVTLKLQSGKNELIVTTDKDCQGVHKESINIEEFIKMFPNPMHDVLNITVPRESSKNLKWELFSYRGKRILQGKQKDDSSNITIDVSNLTMGSYFIKISTSNEIKYEQLIKN</sequence>
<reference evidence="4 5" key="1">
    <citation type="submission" date="2016-01" db="EMBL/GenBank/DDBJ databases">
        <title>The draft genome sequence of Aquimarina sp. RZW4-3-2.</title>
        <authorList>
            <person name="Wang Y."/>
        </authorList>
    </citation>
    <scope>NUCLEOTIDE SEQUENCE [LARGE SCALE GENOMIC DNA]</scope>
    <source>
        <strain evidence="4 5">RZW4-3-2</strain>
    </source>
</reference>
<protein>
    <recommendedName>
        <fullName evidence="6">Secretion system C-terminal sorting domain-containing protein</fullName>
    </recommendedName>
</protein>
<evidence type="ECO:0000259" key="2">
    <source>
        <dbReference type="Pfam" id="PF18962"/>
    </source>
</evidence>
<dbReference type="PANTHER" id="PTHR36453:SF1">
    <property type="entry name" value="RIGHT HANDED BETA HELIX DOMAIN-CONTAINING PROTEIN"/>
    <property type="match status" value="1"/>
</dbReference>
<keyword evidence="5" id="KW-1185">Reference proteome</keyword>
<dbReference type="InterPro" id="IPR028974">
    <property type="entry name" value="TSP_type-3_rpt"/>
</dbReference>
<dbReference type="InterPro" id="IPR011050">
    <property type="entry name" value="Pectin_lyase_fold/virulence"/>
</dbReference>
<proteinExistence type="predicted"/>
<evidence type="ECO:0000313" key="5">
    <source>
        <dbReference type="Proteomes" id="UP000076715"/>
    </source>
</evidence>